<dbReference type="STRING" id="1307761.L21SP2_2614"/>
<feature type="binding site" evidence="9">
    <location>
        <position position="81"/>
    </location>
    <ligand>
        <name>[4Fe-4S] cluster</name>
        <dbReference type="ChEBI" id="CHEBI:49883"/>
        <label>1</label>
    </ligand>
</feature>
<dbReference type="InterPro" id="IPR013785">
    <property type="entry name" value="Aldolase_TIM"/>
</dbReference>
<comment type="similarity">
    <text evidence="9">Belongs to the radical SAM superfamily. Lipoyl synthase family.</text>
</comment>
<keyword evidence="1 9" id="KW-0004">4Fe-4S</keyword>
<feature type="binding site" evidence="9">
    <location>
        <position position="76"/>
    </location>
    <ligand>
        <name>[4Fe-4S] cluster</name>
        <dbReference type="ChEBI" id="CHEBI:49883"/>
        <label>1</label>
    </ligand>
</feature>
<feature type="binding site" evidence="9">
    <location>
        <position position="103"/>
    </location>
    <ligand>
        <name>[4Fe-4S] cluster</name>
        <dbReference type="ChEBI" id="CHEBI:49883"/>
        <label>2</label>
        <note>4Fe-4S-S-AdoMet</note>
    </ligand>
</feature>
<proteinExistence type="inferred from homology"/>
<dbReference type="Pfam" id="PF04055">
    <property type="entry name" value="Radical_SAM"/>
    <property type="match status" value="1"/>
</dbReference>
<evidence type="ECO:0000256" key="7">
    <source>
        <dbReference type="ARBA" id="ARBA00023014"/>
    </source>
</evidence>
<feature type="binding site" evidence="9">
    <location>
        <position position="316"/>
    </location>
    <ligand>
        <name>[4Fe-4S] cluster</name>
        <dbReference type="ChEBI" id="CHEBI:49883"/>
        <label>1</label>
    </ligand>
</feature>
<dbReference type="EC" id="2.8.1.8" evidence="9"/>
<dbReference type="PIRSF" id="PIRSF005963">
    <property type="entry name" value="Lipoyl_synth"/>
    <property type="match status" value="1"/>
</dbReference>
<evidence type="ECO:0000256" key="8">
    <source>
        <dbReference type="ARBA" id="ARBA00047326"/>
    </source>
</evidence>
<dbReference type="CDD" id="cd01335">
    <property type="entry name" value="Radical_SAM"/>
    <property type="match status" value="1"/>
</dbReference>
<dbReference type="SMART" id="SM00729">
    <property type="entry name" value="Elp3"/>
    <property type="match status" value="1"/>
</dbReference>
<reference evidence="12 13" key="1">
    <citation type="journal article" date="2015" name="Stand. Genomic Sci.">
        <title>Complete genome sequence and description of Salinispira pacifica gen. nov., sp. nov., a novel spirochaete isolated form a hypersaline microbial mat.</title>
        <authorList>
            <person name="Ben Hania W."/>
            <person name="Joseph M."/>
            <person name="Schumann P."/>
            <person name="Bunk B."/>
            <person name="Fiebig A."/>
            <person name="Sproer C."/>
            <person name="Klenk H.P."/>
            <person name="Fardeau M.L."/>
            <person name="Spring S."/>
        </authorList>
    </citation>
    <scope>NUCLEOTIDE SEQUENCE [LARGE SCALE GENOMIC DNA]</scope>
    <source>
        <strain evidence="12 13">L21-RPul-D2</strain>
    </source>
</reference>
<evidence type="ECO:0000256" key="9">
    <source>
        <dbReference type="HAMAP-Rule" id="MF_00206"/>
    </source>
</evidence>
<dbReference type="KEGG" id="slr:L21SP2_2614"/>
<dbReference type="InterPro" id="IPR058240">
    <property type="entry name" value="rSAM_sf"/>
</dbReference>
<dbReference type="PANTHER" id="PTHR10949">
    <property type="entry name" value="LIPOYL SYNTHASE"/>
    <property type="match status" value="1"/>
</dbReference>
<comment type="subcellular location">
    <subcellularLocation>
        <location evidence="9">Cytoplasm</location>
    </subcellularLocation>
</comment>
<dbReference type="Gene3D" id="3.20.20.70">
    <property type="entry name" value="Aldolase class I"/>
    <property type="match status" value="1"/>
</dbReference>
<dbReference type="InterPro" id="IPR007197">
    <property type="entry name" value="rSAM"/>
</dbReference>
<dbReference type="GO" id="GO:0051539">
    <property type="term" value="F:4 iron, 4 sulfur cluster binding"/>
    <property type="evidence" value="ECO:0007669"/>
    <property type="project" value="UniProtKB-UniRule"/>
</dbReference>
<dbReference type="HOGENOM" id="CLU_033144_2_1_12"/>
<dbReference type="UniPathway" id="UPA00538">
    <property type="reaction ID" value="UER00593"/>
</dbReference>
<sequence length="336" mass="37622">MSDSFTIPEEQLQKGSGIKKTGATKSGATNTAAKQTGKNNRPVTRKPEWLKIQLNTNDNFKDLKKMVKEERLHTVCEEARCPNIHECWGKHKTATFMILGDTCTRRCRFCAVKTGLPGAVDLGEPARVADSVAKLQLAHVVITMVTRDDLKDGGASIVAKTVEEIRKAAPDCGVELLTSDLMADPDSIAAVLESRPDIMSHNLETVERLTPVVRSRSYYQRSLKMLKMSREIAPDIVTKSSLMLGLGETREEILGAMDDLLAHGVSMMNMGQYLQPSRNHQAVQKYWTPEEFAELKERALEKGFDFVEAGPLVRSSYHAGEQYENYRKKIHPLYRK</sequence>
<dbReference type="OrthoDB" id="9787898at2"/>
<evidence type="ECO:0000256" key="4">
    <source>
        <dbReference type="ARBA" id="ARBA00022691"/>
    </source>
</evidence>
<evidence type="ECO:0000256" key="3">
    <source>
        <dbReference type="ARBA" id="ARBA00022679"/>
    </source>
</evidence>
<dbReference type="GO" id="GO:0005737">
    <property type="term" value="C:cytoplasm"/>
    <property type="evidence" value="ECO:0007669"/>
    <property type="project" value="UniProtKB-SubCell"/>
</dbReference>
<evidence type="ECO:0000256" key="6">
    <source>
        <dbReference type="ARBA" id="ARBA00023004"/>
    </source>
</evidence>
<evidence type="ECO:0000256" key="10">
    <source>
        <dbReference type="SAM" id="MobiDB-lite"/>
    </source>
</evidence>
<dbReference type="SFLD" id="SFLDG01058">
    <property type="entry name" value="lipoyl_synthase_like"/>
    <property type="match status" value="1"/>
</dbReference>
<dbReference type="SFLD" id="SFLDS00029">
    <property type="entry name" value="Radical_SAM"/>
    <property type="match status" value="1"/>
</dbReference>
<dbReference type="GO" id="GO:0009249">
    <property type="term" value="P:protein lipoylation"/>
    <property type="evidence" value="ECO:0007669"/>
    <property type="project" value="UniProtKB-UniRule"/>
</dbReference>
<feature type="region of interest" description="Disordered" evidence="10">
    <location>
        <begin position="1"/>
        <end position="45"/>
    </location>
</feature>
<dbReference type="SFLD" id="SFLDF00271">
    <property type="entry name" value="lipoyl_synthase"/>
    <property type="match status" value="1"/>
</dbReference>
<dbReference type="InterPro" id="IPR006638">
    <property type="entry name" value="Elp3/MiaA/NifB-like_rSAM"/>
</dbReference>
<dbReference type="Proteomes" id="UP000018680">
    <property type="component" value="Chromosome"/>
</dbReference>
<dbReference type="AlphaFoldDB" id="V5WL89"/>
<comment type="pathway">
    <text evidence="9">Protein modification; protein lipoylation via endogenous pathway; protein N(6)-(lipoyl)lysine from octanoyl-[acyl-carrier-protein]: step 2/2.</text>
</comment>
<feature type="binding site" evidence="9">
    <location>
        <position position="107"/>
    </location>
    <ligand>
        <name>[4Fe-4S] cluster</name>
        <dbReference type="ChEBI" id="CHEBI:49883"/>
        <label>2</label>
        <note>4Fe-4S-S-AdoMet</note>
    </ligand>
</feature>
<keyword evidence="6 9" id="KW-0408">Iron</keyword>
<dbReference type="PATRIC" id="fig|1307761.3.peg.2604"/>
<keyword evidence="13" id="KW-1185">Reference proteome</keyword>
<comment type="cofactor">
    <cofactor evidence="9">
        <name>[4Fe-4S] cluster</name>
        <dbReference type="ChEBI" id="CHEBI:49883"/>
    </cofactor>
    <text evidence="9">Binds 2 [4Fe-4S] clusters per subunit. One cluster is coordinated with 3 cysteines and an exchangeable S-adenosyl-L-methionine.</text>
</comment>
<dbReference type="SUPFAM" id="SSF102114">
    <property type="entry name" value="Radical SAM enzymes"/>
    <property type="match status" value="1"/>
</dbReference>
<keyword evidence="2 9" id="KW-0963">Cytoplasm</keyword>
<dbReference type="RefSeq" id="WP_024268867.1">
    <property type="nucleotide sequence ID" value="NC_023035.1"/>
</dbReference>
<dbReference type="eggNOG" id="COG0320">
    <property type="taxonomic scope" value="Bacteria"/>
</dbReference>
<gene>
    <name evidence="9" type="primary">lipA</name>
    <name evidence="12" type="ORF">L21SP2_2614</name>
</gene>
<evidence type="ECO:0000256" key="1">
    <source>
        <dbReference type="ARBA" id="ARBA00022485"/>
    </source>
</evidence>
<feature type="binding site" evidence="9">
    <location>
        <position position="87"/>
    </location>
    <ligand>
        <name>[4Fe-4S] cluster</name>
        <dbReference type="ChEBI" id="CHEBI:49883"/>
        <label>1</label>
    </ligand>
</feature>
<dbReference type="PROSITE" id="PS51918">
    <property type="entry name" value="RADICAL_SAM"/>
    <property type="match status" value="1"/>
</dbReference>
<name>V5WL89_9SPIO</name>
<dbReference type="EMBL" id="CP006939">
    <property type="protein sequence ID" value="AHC15966.1"/>
    <property type="molecule type" value="Genomic_DNA"/>
</dbReference>
<keyword evidence="3 9" id="KW-0808">Transferase</keyword>
<comment type="catalytic activity">
    <reaction evidence="8 9">
        <text>[[Fe-S] cluster scaffold protein carrying a second [4Fe-4S](2+) cluster] + N(6)-octanoyl-L-lysyl-[protein] + 2 oxidized [2Fe-2S]-[ferredoxin] + 2 S-adenosyl-L-methionine + 4 H(+) = [[Fe-S] cluster scaffold protein] + N(6)-[(R)-dihydrolipoyl]-L-lysyl-[protein] + 4 Fe(3+) + 2 hydrogen sulfide + 2 5'-deoxyadenosine + 2 L-methionine + 2 reduced [2Fe-2S]-[ferredoxin]</text>
        <dbReference type="Rhea" id="RHEA:16585"/>
        <dbReference type="Rhea" id="RHEA-COMP:9928"/>
        <dbReference type="Rhea" id="RHEA-COMP:10000"/>
        <dbReference type="Rhea" id="RHEA-COMP:10001"/>
        <dbReference type="Rhea" id="RHEA-COMP:10475"/>
        <dbReference type="Rhea" id="RHEA-COMP:14568"/>
        <dbReference type="Rhea" id="RHEA-COMP:14569"/>
        <dbReference type="ChEBI" id="CHEBI:15378"/>
        <dbReference type="ChEBI" id="CHEBI:17319"/>
        <dbReference type="ChEBI" id="CHEBI:29034"/>
        <dbReference type="ChEBI" id="CHEBI:29919"/>
        <dbReference type="ChEBI" id="CHEBI:33722"/>
        <dbReference type="ChEBI" id="CHEBI:33737"/>
        <dbReference type="ChEBI" id="CHEBI:33738"/>
        <dbReference type="ChEBI" id="CHEBI:57844"/>
        <dbReference type="ChEBI" id="CHEBI:59789"/>
        <dbReference type="ChEBI" id="CHEBI:78809"/>
        <dbReference type="ChEBI" id="CHEBI:83100"/>
        <dbReference type="EC" id="2.8.1.8"/>
    </reaction>
</comment>
<keyword evidence="7 9" id="KW-0411">Iron-sulfur</keyword>
<feature type="domain" description="Radical SAM core" evidence="11">
    <location>
        <begin position="89"/>
        <end position="305"/>
    </location>
</feature>
<evidence type="ECO:0000259" key="11">
    <source>
        <dbReference type="PROSITE" id="PS51918"/>
    </source>
</evidence>
<dbReference type="GO" id="GO:0016992">
    <property type="term" value="F:lipoate synthase activity"/>
    <property type="evidence" value="ECO:0007669"/>
    <property type="project" value="UniProtKB-UniRule"/>
</dbReference>
<keyword evidence="4 9" id="KW-0949">S-adenosyl-L-methionine</keyword>
<feature type="compositionally biased region" description="Polar residues" evidence="10">
    <location>
        <begin position="23"/>
        <end position="42"/>
    </location>
</feature>
<dbReference type="FunFam" id="3.20.20.70:FF:000040">
    <property type="entry name" value="Lipoyl synthase"/>
    <property type="match status" value="1"/>
</dbReference>
<dbReference type="InterPro" id="IPR031691">
    <property type="entry name" value="LIAS_N"/>
</dbReference>
<protein>
    <recommendedName>
        <fullName evidence="9">Lipoyl synthase</fullName>
        <ecNumber evidence="9">2.8.1.8</ecNumber>
    </recommendedName>
    <alternativeName>
        <fullName evidence="9">Lip-syn</fullName>
        <shortName evidence="9">LS</shortName>
    </alternativeName>
    <alternativeName>
        <fullName evidence="9">Lipoate synthase</fullName>
    </alternativeName>
    <alternativeName>
        <fullName evidence="9">Lipoic acid synthase</fullName>
    </alternativeName>
    <alternativeName>
        <fullName evidence="9">Sulfur insertion protein LipA</fullName>
    </alternativeName>
</protein>
<dbReference type="InterPro" id="IPR003698">
    <property type="entry name" value="Lipoyl_synth"/>
</dbReference>
<organism evidence="12 13">
    <name type="scientific">Salinispira pacifica</name>
    <dbReference type="NCBI Taxonomy" id="1307761"/>
    <lineage>
        <taxon>Bacteria</taxon>
        <taxon>Pseudomonadati</taxon>
        <taxon>Spirochaetota</taxon>
        <taxon>Spirochaetia</taxon>
        <taxon>Spirochaetales</taxon>
        <taxon>Spirochaetaceae</taxon>
        <taxon>Salinispira</taxon>
    </lineage>
</organism>
<evidence type="ECO:0000256" key="2">
    <source>
        <dbReference type="ARBA" id="ARBA00022490"/>
    </source>
</evidence>
<dbReference type="NCBIfam" id="TIGR00510">
    <property type="entry name" value="lipA"/>
    <property type="match status" value="1"/>
</dbReference>
<dbReference type="Pfam" id="PF16881">
    <property type="entry name" value="LIAS_N"/>
    <property type="match status" value="1"/>
</dbReference>
<evidence type="ECO:0000313" key="12">
    <source>
        <dbReference type="EMBL" id="AHC15966.1"/>
    </source>
</evidence>
<evidence type="ECO:0000256" key="5">
    <source>
        <dbReference type="ARBA" id="ARBA00022723"/>
    </source>
</evidence>
<dbReference type="GO" id="GO:0046872">
    <property type="term" value="F:metal ion binding"/>
    <property type="evidence" value="ECO:0007669"/>
    <property type="project" value="UniProtKB-KW"/>
</dbReference>
<comment type="function">
    <text evidence="9">Catalyzes the radical-mediated insertion of two sulfur atoms into the C-6 and C-8 positions of the octanoyl moiety bound to the lipoyl domains of lipoate-dependent enzymes, thereby converting the octanoylated domains into lipoylated derivatives.</text>
</comment>
<accession>V5WL89</accession>
<feature type="binding site" evidence="9">
    <location>
        <position position="110"/>
    </location>
    <ligand>
        <name>[4Fe-4S] cluster</name>
        <dbReference type="ChEBI" id="CHEBI:49883"/>
        <label>2</label>
        <note>4Fe-4S-S-AdoMet</note>
    </ligand>
</feature>
<keyword evidence="5 9" id="KW-0479">Metal-binding</keyword>
<evidence type="ECO:0000313" key="13">
    <source>
        <dbReference type="Proteomes" id="UP000018680"/>
    </source>
</evidence>
<dbReference type="HAMAP" id="MF_00206">
    <property type="entry name" value="Lipoyl_synth"/>
    <property type="match status" value="1"/>
</dbReference>
<dbReference type="NCBIfam" id="NF009544">
    <property type="entry name" value="PRK12928.1"/>
    <property type="match status" value="1"/>
</dbReference>
<dbReference type="PANTHER" id="PTHR10949:SF0">
    <property type="entry name" value="LIPOYL SYNTHASE, MITOCHONDRIAL"/>
    <property type="match status" value="1"/>
</dbReference>
<dbReference type="NCBIfam" id="NF004019">
    <property type="entry name" value="PRK05481.1"/>
    <property type="match status" value="1"/>
</dbReference>